<protein>
    <submittedName>
        <fullName evidence="1">Uncharacterized protein</fullName>
    </submittedName>
</protein>
<dbReference type="Proteomes" id="UP000813462">
    <property type="component" value="Unassembled WGS sequence"/>
</dbReference>
<reference evidence="1" key="1">
    <citation type="journal article" date="2021" name="Front. Plant Sci.">
        <title>Chromosome-Scale Genome Assembly for Chinese Sour Jujube and Insights Into Its Genome Evolution and Domestication Signature.</title>
        <authorList>
            <person name="Shen L.-Y."/>
            <person name="Luo H."/>
            <person name="Wang X.-L."/>
            <person name="Wang X.-M."/>
            <person name="Qiu X.-J."/>
            <person name="Liu H."/>
            <person name="Zhou S.-S."/>
            <person name="Jia K.-H."/>
            <person name="Nie S."/>
            <person name="Bao Y.-T."/>
            <person name="Zhang R.-G."/>
            <person name="Yun Q.-Z."/>
            <person name="Chai Y.-H."/>
            <person name="Lu J.-Y."/>
            <person name="Li Y."/>
            <person name="Zhao S.-W."/>
            <person name="Mao J.-F."/>
            <person name="Jia S.-G."/>
            <person name="Mao Y.-M."/>
        </authorList>
    </citation>
    <scope>NUCLEOTIDE SEQUENCE</scope>
    <source>
        <strain evidence="1">AT0</strain>
        <tissue evidence="1">Leaf</tissue>
    </source>
</reference>
<evidence type="ECO:0000313" key="1">
    <source>
        <dbReference type="EMBL" id="KAH7527998.1"/>
    </source>
</evidence>
<accession>A0A978VCA9</accession>
<name>A0A978VCA9_ZIZJJ</name>
<sequence>MDVVGYSNKSSNLEELIALEIDVNEWKGHSSGLLVWLALQTDKSSLVIDGIDAAQGDLEQNTGEVVSSIVLEGISSSSQSPNGVIERFKGRRLSEDTIIDSISRSARLQIPCFAVGMKKVATIHKSR</sequence>
<proteinExistence type="predicted"/>
<dbReference type="AlphaFoldDB" id="A0A978VCA9"/>
<evidence type="ECO:0000313" key="2">
    <source>
        <dbReference type="Proteomes" id="UP000813462"/>
    </source>
</evidence>
<dbReference type="EMBL" id="JAEACU010000005">
    <property type="protein sequence ID" value="KAH7527998.1"/>
    <property type="molecule type" value="Genomic_DNA"/>
</dbReference>
<gene>
    <name evidence="1" type="ORF">FEM48_Zijuj05G0025300</name>
</gene>
<organism evidence="1 2">
    <name type="scientific">Ziziphus jujuba var. spinosa</name>
    <dbReference type="NCBI Taxonomy" id="714518"/>
    <lineage>
        <taxon>Eukaryota</taxon>
        <taxon>Viridiplantae</taxon>
        <taxon>Streptophyta</taxon>
        <taxon>Embryophyta</taxon>
        <taxon>Tracheophyta</taxon>
        <taxon>Spermatophyta</taxon>
        <taxon>Magnoliopsida</taxon>
        <taxon>eudicotyledons</taxon>
        <taxon>Gunneridae</taxon>
        <taxon>Pentapetalae</taxon>
        <taxon>rosids</taxon>
        <taxon>fabids</taxon>
        <taxon>Rosales</taxon>
        <taxon>Rhamnaceae</taxon>
        <taxon>Paliureae</taxon>
        <taxon>Ziziphus</taxon>
    </lineage>
</organism>
<comment type="caution">
    <text evidence="1">The sequence shown here is derived from an EMBL/GenBank/DDBJ whole genome shotgun (WGS) entry which is preliminary data.</text>
</comment>